<feature type="domain" description="SWIM-type" evidence="6">
    <location>
        <begin position="114"/>
        <end position="148"/>
    </location>
</feature>
<dbReference type="Pfam" id="PF04434">
    <property type="entry name" value="SWIM"/>
    <property type="match status" value="1"/>
</dbReference>
<evidence type="ECO:0000256" key="2">
    <source>
        <dbReference type="ARBA" id="ARBA00022771"/>
    </source>
</evidence>
<dbReference type="GO" id="GO:0008270">
    <property type="term" value="F:zinc ion binding"/>
    <property type="evidence" value="ECO:0007669"/>
    <property type="project" value="UniProtKB-KW"/>
</dbReference>
<dbReference type="Proteomes" id="UP000077755">
    <property type="component" value="Chromosome 1"/>
</dbReference>
<feature type="region of interest" description="Disordered" evidence="5">
    <location>
        <begin position="243"/>
        <end position="326"/>
    </location>
</feature>
<feature type="region of interest" description="Disordered" evidence="5">
    <location>
        <begin position="181"/>
        <end position="228"/>
    </location>
</feature>
<dbReference type="PANTHER" id="PTHR31973:SF187">
    <property type="entry name" value="MUTATOR TRANSPOSASE MUDRA PROTEIN"/>
    <property type="match status" value="1"/>
</dbReference>
<dbReference type="InterPro" id="IPR007527">
    <property type="entry name" value="Znf_SWIM"/>
</dbReference>
<evidence type="ECO:0000313" key="8">
    <source>
        <dbReference type="Proteomes" id="UP000077755"/>
    </source>
</evidence>
<keyword evidence="3" id="KW-0862">Zinc</keyword>
<evidence type="ECO:0000256" key="1">
    <source>
        <dbReference type="ARBA" id="ARBA00022723"/>
    </source>
</evidence>
<dbReference type="EMBL" id="CP093343">
    <property type="protein sequence ID" value="WOG81999.1"/>
    <property type="molecule type" value="Genomic_DNA"/>
</dbReference>
<protein>
    <recommendedName>
        <fullName evidence="6">SWIM-type domain-containing protein</fullName>
    </recommendedName>
</protein>
<evidence type="ECO:0000313" key="7">
    <source>
        <dbReference type="EMBL" id="WOG81999.1"/>
    </source>
</evidence>
<evidence type="ECO:0000256" key="3">
    <source>
        <dbReference type="ARBA" id="ARBA00022833"/>
    </source>
</evidence>
<dbReference type="AlphaFoldDB" id="A0AAF0W453"/>
<gene>
    <name evidence="7" type="ORF">DCAR_0101158</name>
</gene>
<reference evidence="7" key="1">
    <citation type="journal article" date="2016" name="Nat. Genet.">
        <title>A high-quality carrot genome assembly provides new insights into carotenoid accumulation and asterid genome evolution.</title>
        <authorList>
            <person name="Iorizzo M."/>
            <person name="Ellison S."/>
            <person name="Senalik D."/>
            <person name="Zeng P."/>
            <person name="Satapoomin P."/>
            <person name="Huang J."/>
            <person name="Bowman M."/>
            <person name="Iovene M."/>
            <person name="Sanseverino W."/>
            <person name="Cavagnaro P."/>
            <person name="Yildiz M."/>
            <person name="Macko-Podgorni A."/>
            <person name="Moranska E."/>
            <person name="Grzebelus E."/>
            <person name="Grzebelus D."/>
            <person name="Ashrafi H."/>
            <person name="Zheng Z."/>
            <person name="Cheng S."/>
            <person name="Spooner D."/>
            <person name="Van Deynze A."/>
            <person name="Simon P."/>
        </authorList>
    </citation>
    <scope>NUCLEOTIDE SEQUENCE</scope>
    <source>
        <tissue evidence="7">Leaf</tissue>
    </source>
</reference>
<proteinExistence type="predicted"/>
<keyword evidence="2 4" id="KW-0863">Zinc-finger</keyword>
<dbReference type="SMART" id="SM00575">
    <property type="entry name" value="ZnF_PMZ"/>
    <property type="match status" value="1"/>
</dbReference>
<keyword evidence="1" id="KW-0479">Metal-binding</keyword>
<evidence type="ECO:0000256" key="5">
    <source>
        <dbReference type="SAM" id="MobiDB-lite"/>
    </source>
</evidence>
<evidence type="ECO:0000256" key="4">
    <source>
        <dbReference type="PROSITE-ProRule" id="PRU00325"/>
    </source>
</evidence>
<accession>A0AAF0W453</accession>
<organism evidence="7 8">
    <name type="scientific">Daucus carota subsp. sativus</name>
    <name type="common">Carrot</name>
    <dbReference type="NCBI Taxonomy" id="79200"/>
    <lineage>
        <taxon>Eukaryota</taxon>
        <taxon>Viridiplantae</taxon>
        <taxon>Streptophyta</taxon>
        <taxon>Embryophyta</taxon>
        <taxon>Tracheophyta</taxon>
        <taxon>Spermatophyta</taxon>
        <taxon>Magnoliopsida</taxon>
        <taxon>eudicotyledons</taxon>
        <taxon>Gunneridae</taxon>
        <taxon>Pentapetalae</taxon>
        <taxon>asterids</taxon>
        <taxon>campanulids</taxon>
        <taxon>Apiales</taxon>
        <taxon>Apiaceae</taxon>
        <taxon>Apioideae</taxon>
        <taxon>Scandiceae</taxon>
        <taxon>Daucinae</taxon>
        <taxon>Daucus</taxon>
        <taxon>Daucus sect. Daucus</taxon>
    </lineage>
</organism>
<sequence length="357" mass="40540">MNLKCYEWLAAKPKEQWSRCGFRTLCKSDIFVNNHCEVFNASIKKIRHLPIVTMLRHIHSAVMRRIQKRKQEADTWVGKFCPNSLAKANKKAITCQVTWSGRPRFLVQTSAGGFEIVVDLFEKTCHCRKWQLSGVPCFHAVACMNSRRMDLTEGLHDCYSIEMFKKVYSHIVEPINGKEFWTKTPYTQPLPPNVKPTTGRPKMKRSRKNDAPTPTPAPDSNKLKRQKTSLRCGNCKEWGHNRRGCKAKRNVGSESQAEAETQARDEAEAGQNNEVNEENVGGQSTTTEFAPGASQPTDDLHDSQGGVFEPPPARQSPSTCGVVPKAWQKKQKVVTTRAEILRARSTRERKINKRYQD</sequence>
<reference evidence="7" key="2">
    <citation type="submission" date="2022-03" db="EMBL/GenBank/DDBJ databases">
        <title>Draft title - Genomic analysis of global carrot germplasm unveils the trajectory of domestication and the origin of high carotenoid orange carrot.</title>
        <authorList>
            <person name="Iorizzo M."/>
            <person name="Ellison S."/>
            <person name="Senalik D."/>
            <person name="Macko-Podgorni A."/>
            <person name="Grzebelus D."/>
            <person name="Bostan H."/>
            <person name="Rolling W."/>
            <person name="Curaba J."/>
            <person name="Simon P."/>
        </authorList>
    </citation>
    <scope>NUCLEOTIDE SEQUENCE</scope>
    <source>
        <tissue evidence="7">Leaf</tissue>
    </source>
</reference>
<feature type="compositionally biased region" description="Low complexity" evidence="5">
    <location>
        <begin position="269"/>
        <end position="283"/>
    </location>
</feature>
<name>A0AAF0W453_DAUCS</name>
<evidence type="ECO:0000259" key="6">
    <source>
        <dbReference type="PROSITE" id="PS50966"/>
    </source>
</evidence>
<dbReference type="PANTHER" id="PTHR31973">
    <property type="entry name" value="POLYPROTEIN, PUTATIVE-RELATED"/>
    <property type="match status" value="1"/>
</dbReference>
<dbReference type="PROSITE" id="PS50966">
    <property type="entry name" value="ZF_SWIM"/>
    <property type="match status" value="1"/>
</dbReference>
<dbReference type="InterPro" id="IPR006564">
    <property type="entry name" value="Znf_PMZ"/>
</dbReference>
<keyword evidence="8" id="KW-1185">Reference proteome</keyword>